<evidence type="ECO:0000313" key="2">
    <source>
        <dbReference type="EMBL" id="SES42521.1"/>
    </source>
</evidence>
<proteinExistence type="predicted"/>
<dbReference type="RefSeq" id="WP_093056146.1">
    <property type="nucleotide sequence ID" value="NZ_FOGT01000029.1"/>
</dbReference>
<keyword evidence="3" id="KW-1185">Reference proteome</keyword>
<keyword evidence="1" id="KW-0812">Transmembrane</keyword>
<organism evidence="2 3">
    <name type="scientific">Salipaludibacillus aurantiacus</name>
    <dbReference type="NCBI Taxonomy" id="1601833"/>
    <lineage>
        <taxon>Bacteria</taxon>
        <taxon>Bacillati</taxon>
        <taxon>Bacillota</taxon>
        <taxon>Bacilli</taxon>
        <taxon>Bacillales</taxon>
        <taxon>Bacillaceae</taxon>
    </lineage>
</organism>
<evidence type="ECO:0000256" key="1">
    <source>
        <dbReference type="SAM" id="Phobius"/>
    </source>
</evidence>
<dbReference type="Proteomes" id="UP000198571">
    <property type="component" value="Unassembled WGS sequence"/>
</dbReference>
<evidence type="ECO:0000313" key="3">
    <source>
        <dbReference type="Proteomes" id="UP000198571"/>
    </source>
</evidence>
<name>A0A1H9X8X2_9BACI</name>
<dbReference type="AlphaFoldDB" id="A0A1H9X8X2"/>
<keyword evidence="1" id="KW-1133">Transmembrane helix</keyword>
<gene>
    <name evidence="2" type="ORF">SAMN05518684_12920</name>
</gene>
<sequence length="111" mass="12869">MVIYDLLLIITGIIIGVIAADPLKKLFTGGYKEEKRQKKRVKLLLYLREEASREKLTAPVLADKVFKGKEDGETVHQLLEEIEKTGFIKSLKTGDNDWKKQKWFFNKKKMS</sequence>
<dbReference type="OrthoDB" id="2885525at2"/>
<protein>
    <submittedName>
        <fullName evidence="2">Uncharacterized protein</fullName>
    </submittedName>
</protein>
<keyword evidence="1" id="KW-0472">Membrane</keyword>
<accession>A0A1H9X8X2</accession>
<reference evidence="3" key="1">
    <citation type="submission" date="2016-10" db="EMBL/GenBank/DDBJ databases">
        <authorList>
            <person name="Varghese N."/>
            <person name="Submissions S."/>
        </authorList>
    </citation>
    <scope>NUCLEOTIDE SEQUENCE [LARGE SCALE GENOMIC DNA]</scope>
    <source>
        <strain evidence="3">S9</strain>
    </source>
</reference>
<dbReference type="EMBL" id="FOGT01000029">
    <property type="protein sequence ID" value="SES42521.1"/>
    <property type="molecule type" value="Genomic_DNA"/>
</dbReference>
<feature type="transmembrane region" description="Helical" evidence="1">
    <location>
        <begin position="6"/>
        <end position="23"/>
    </location>
</feature>